<sequence length="294" mass="31568">MTKPRLTRRQSGAPRQLRWCLALAVLLGCSPENTPQGILPSALAAAATPTNLVVPLPLEPSLAKPTATPQEWEGSWQLKSTFAASNLTITPGRDGTFKFALSAYDGAHTGELSGSATIYQNTATFTGNAEETAGCRLRFELEGNIIRVEQLAGTCDAGVGVTYAGRYTKAAEFRQQAARVATMRSLGILTEPQDEALRRLVGPDYALFTGSSQLSDEAPDSTGTGATVHHSYVRGLASILENVVLTKHDAVLWAAVIQDDSILFYSTQPRQAALPLTRIQELLGDKTVRDKTPR</sequence>
<organism evidence="1 2">
    <name type="scientific">Hymenobacter cellulosivorans</name>
    <dbReference type="NCBI Taxonomy" id="2932249"/>
    <lineage>
        <taxon>Bacteria</taxon>
        <taxon>Pseudomonadati</taxon>
        <taxon>Bacteroidota</taxon>
        <taxon>Cytophagia</taxon>
        <taxon>Cytophagales</taxon>
        <taxon>Hymenobacteraceae</taxon>
        <taxon>Hymenobacter</taxon>
    </lineage>
</organism>
<name>A0ABY4F7Y9_9BACT</name>
<evidence type="ECO:0008006" key="3">
    <source>
        <dbReference type="Google" id="ProtNLM"/>
    </source>
</evidence>
<gene>
    <name evidence="1" type="ORF">MUN80_20000</name>
</gene>
<accession>A0ABY4F7Y9</accession>
<dbReference type="PROSITE" id="PS51257">
    <property type="entry name" value="PROKAR_LIPOPROTEIN"/>
    <property type="match status" value="1"/>
</dbReference>
<dbReference type="EMBL" id="CP095049">
    <property type="protein sequence ID" value="UOQ52034.1"/>
    <property type="molecule type" value="Genomic_DNA"/>
</dbReference>
<evidence type="ECO:0000313" key="1">
    <source>
        <dbReference type="EMBL" id="UOQ52034.1"/>
    </source>
</evidence>
<keyword evidence="2" id="KW-1185">Reference proteome</keyword>
<proteinExistence type="predicted"/>
<protein>
    <recommendedName>
        <fullName evidence="3">Lipocalin-like domain-containing protein</fullName>
    </recommendedName>
</protein>
<dbReference type="RefSeq" id="WP_244715641.1">
    <property type="nucleotide sequence ID" value="NZ_CP095049.1"/>
</dbReference>
<reference evidence="1 2" key="1">
    <citation type="submission" date="2022-04" db="EMBL/GenBank/DDBJ databases">
        <title>Hymenobacter sp. isolated from the air.</title>
        <authorList>
            <person name="Won M."/>
            <person name="Lee C.-M."/>
            <person name="Woen H.-Y."/>
            <person name="Kwon S.-W."/>
        </authorList>
    </citation>
    <scope>NUCLEOTIDE SEQUENCE [LARGE SCALE GENOMIC DNA]</scope>
    <source>
        <strain evidence="2">5116 S-27</strain>
    </source>
</reference>
<evidence type="ECO:0000313" key="2">
    <source>
        <dbReference type="Proteomes" id="UP000831785"/>
    </source>
</evidence>
<dbReference type="Proteomes" id="UP000831785">
    <property type="component" value="Chromosome"/>
</dbReference>